<dbReference type="SMART" id="SM00388">
    <property type="entry name" value="HisKA"/>
    <property type="match status" value="1"/>
</dbReference>
<dbReference type="InterPro" id="IPR004358">
    <property type="entry name" value="Sig_transdc_His_kin-like_C"/>
</dbReference>
<feature type="transmembrane region" description="Helical" evidence="5">
    <location>
        <begin position="103"/>
        <end position="123"/>
    </location>
</feature>
<dbReference type="InterPro" id="IPR005467">
    <property type="entry name" value="His_kinase_dom"/>
</dbReference>
<name>A0ABP7MMT4_9BACT</name>
<proteinExistence type="predicted"/>
<dbReference type="Pfam" id="PF02518">
    <property type="entry name" value="HATPase_c"/>
    <property type="match status" value="1"/>
</dbReference>
<dbReference type="InterPro" id="IPR003594">
    <property type="entry name" value="HATPase_dom"/>
</dbReference>
<sequence>MTKHTIRTKDIPFMDVNSELLFSIIPILIMVWGLRRFVDLPTRLPRVNRLLTYIWVPAVVLSVVDLVVHFNTKLLDDVYQLSMYALFILILAALRHYRPARTVLLAVLPYVLYASAELMLNLWDLKLLKQYDGVIGASRGFAFIWMITFGLIARSQKKNLEREQLAWEEEEKARRLIAAQNVKLERMVAERTSALTQQAEALRETLTELKTAQAQLIQAEKMASLGELTAGIAHEIQNPLNFVNNFSEVSVELLQELQEGPLRQLPETEKEYAAELVNDLVVNLQKITSHGKRADSIVKGMLEHSRASTGERTPTDLNALADEYLRLSYHGLRAKDKSFNATLTTDFDPQLPAVEVVAQEVGRVLLNMFTNAFYAVQQRQKLGAAGYAPEVRVSTRRLPDDEVEIRVRDNGTGMPESVKVKVFQPFFTTKPSGEGTGLGLSLSHDIIVKGHGGTLQVESQPEQFTEFIITLPI</sequence>
<feature type="transmembrane region" description="Helical" evidence="5">
    <location>
        <begin position="50"/>
        <end position="72"/>
    </location>
</feature>
<dbReference type="Proteomes" id="UP001499909">
    <property type="component" value="Unassembled WGS sequence"/>
</dbReference>
<evidence type="ECO:0000259" key="6">
    <source>
        <dbReference type="PROSITE" id="PS50109"/>
    </source>
</evidence>
<gene>
    <name evidence="7" type="ORF">GCM10022406_08720</name>
</gene>
<comment type="caution">
    <text evidence="7">The sequence shown here is derived from an EMBL/GenBank/DDBJ whole genome shotgun (WGS) entry which is preliminary data.</text>
</comment>
<protein>
    <recommendedName>
        <fullName evidence="2">histidine kinase</fullName>
        <ecNumber evidence="2">2.7.13.3</ecNumber>
    </recommendedName>
</protein>
<keyword evidence="5" id="KW-1133">Transmembrane helix</keyword>
<accession>A0ABP7MMT4</accession>
<dbReference type="Gene3D" id="3.30.565.10">
    <property type="entry name" value="Histidine kinase-like ATPase, C-terminal domain"/>
    <property type="match status" value="1"/>
</dbReference>
<feature type="transmembrane region" description="Helical" evidence="5">
    <location>
        <begin position="135"/>
        <end position="153"/>
    </location>
</feature>
<keyword evidence="3" id="KW-0597">Phosphoprotein</keyword>
<feature type="transmembrane region" description="Helical" evidence="5">
    <location>
        <begin position="20"/>
        <end position="38"/>
    </location>
</feature>
<evidence type="ECO:0000256" key="4">
    <source>
        <dbReference type="SAM" id="Coils"/>
    </source>
</evidence>
<evidence type="ECO:0000256" key="2">
    <source>
        <dbReference type="ARBA" id="ARBA00012438"/>
    </source>
</evidence>
<organism evidence="7 8">
    <name type="scientific">Hymenobacter algoricola</name>
    <dbReference type="NCBI Taxonomy" id="486267"/>
    <lineage>
        <taxon>Bacteria</taxon>
        <taxon>Pseudomonadati</taxon>
        <taxon>Bacteroidota</taxon>
        <taxon>Cytophagia</taxon>
        <taxon>Cytophagales</taxon>
        <taxon>Hymenobacteraceae</taxon>
        <taxon>Hymenobacter</taxon>
    </lineage>
</organism>
<keyword evidence="5" id="KW-0812">Transmembrane</keyword>
<evidence type="ECO:0000256" key="5">
    <source>
        <dbReference type="SAM" id="Phobius"/>
    </source>
</evidence>
<keyword evidence="8" id="KW-1185">Reference proteome</keyword>
<dbReference type="PROSITE" id="PS50109">
    <property type="entry name" value="HIS_KIN"/>
    <property type="match status" value="1"/>
</dbReference>
<dbReference type="SMART" id="SM00387">
    <property type="entry name" value="HATPase_c"/>
    <property type="match status" value="1"/>
</dbReference>
<evidence type="ECO:0000313" key="7">
    <source>
        <dbReference type="EMBL" id="GAA3924869.1"/>
    </source>
</evidence>
<evidence type="ECO:0000313" key="8">
    <source>
        <dbReference type="Proteomes" id="UP001499909"/>
    </source>
</evidence>
<keyword evidence="4" id="KW-0175">Coiled coil</keyword>
<feature type="domain" description="Histidine kinase" evidence="6">
    <location>
        <begin position="231"/>
        <end position="473"/>
    </location>
</feature>
<feature type="transmembrane region" description="Helical" evidence="5">
    <location>
        <begin position="78"/>
        <end position="94"/>
    </location>
</feature>
<dbReference type="InterPro" id="IPR036890">
    <property type="entry name" value="HATPase_C_sf"/>
</dbReference>
<evidence type="ECO:0000256" key="3">
    <source>
        <dbReference type="ARBA" id="ARBA00022553"/>
    </source>
</evidence>
<dbReference type="EC" id="2.7.13.3" evidence="2"/>
<dbReference type="CDD" id="cd00082">
    <property type="entry name" value="HisKA"/>
    <property type="match status" value="1"/>
</dbReference>
<dbReference type="InterPro" id="IPR036097">
    <property type="entry name" value="HisK_dim/P_sf"/>
</dbReference>
<keyword evidence="5" id="KW-0472">Membrane</keyword>
<dbReference type="SUPFAM" id="SSF47384">
    <property type="entry name" value="Homodimeric domain of signal transducing histidine kinase"/>
    <property type="match status" value="1"/>
</dbReference>
<dbReference type="EMBL" id="BAABDH010000016">
    <property type="protein sequence ID" value="GAA3924869.1"/>
    <property type="molecule type" value="Genomic_DNA"/>
</dbReference>
<dbReference type="PANTHER" id="PTHR43065:SF42">
    <property type="entry name" value="TWO-COMPONENT SENSOR PPRA"/>
    <property type="match status" value="1"/>
</dbReference>
<dbReference type="Gene3D" id="1.10.287.130">
    <property type="match status" value="1"/>
</dbReference>
<dbReference type="InterPro" id="IPR003661">
    <property type="entry name" value="HisK_dim/P_dom"/>
</dbReference>
<dbReference type="PANTHER" id="PTHR43065">
    <property type="entry name" value="SENSOR HISTIDINE KINASE"/>
    <property type="match status" value="1"/>
</dbReference>
<dbReference type="SUPFAM" id="SSF55874">
    <property type="entry name" value="ATPase domain of HSP90 chaperone/DNA topoisomerase II/histidine kinase"/>
    <property type="match status" value="1"/>
</dbReference>
<feature type="coiled-coil region" evidence="4">
    <location>
        <begin position="192"/>
        <end position="222"/>
    </location>
</feature>
<evidence type="ECO:0000256" key="1">
    <source>
        <dbReference type="ARBA" id="ARBA00000085"/>
    </source>
</evidence>
<dbReference type="PRINTS" id="PR00344">
    <property type="entry name" value="BCTRLSENSOR"/>
</dbReference>
<reference evidence="8" key="1">
    <citation type="journal article" date="2019" name="Int. J. Syst. Evol. Microbiol.">
        <title>The Global Catalogue of Microorganisms (GCM) 10K type strain sequencing project: providing services to taxonomists for standard genome sequencing and annotation.</title>
        <authorList>
            <consortium name="The Broad Institute Genomics Platform"/>
            <consortium name="The Broad Institute Genome Sequencing Center for Infectious Disease"/>
            <person name="Wu L."/>
            <person name="Ma J."/>
        </authorList>
    </citation>
    <scope>NUCLEOTIDE SEQUENCE [LARGE SCALE GENOMIC DNA]</scope>
    <source>
        <strain evidence="8">JCM 17214</strain>
    </source>
</reference>
<comment type="catalytic activity">
    <reaction evidence="1">
        <text>ATP + protein L-histidine = ADP + protein N-phospho-L-histidine.</text>
        <dbReference type="EC" id="2.7.13.3"/>
    </reaction>
</comment>